<organism evidence="2 3">
    <name type="scientific">Sporosarcina koreensis</name>
    <dbReference type="NCBI Taxonomy" id="334735"/>
    <lineage>
        <taxon>Bacteria</taxon>
        <taxon>Bacillati</taxon>
        <taxon>Bacillota</taxon>
        <taxon>Bacilli</taxon>
        <taxon>Bacillales</taxon>
        <taxon>Caryophanaceae</taxon>
        <taxon>Sporosarcina</taxon>
    </lineage>
</organism>
<sequence length="246" mass="28299">MSKEFNRFVTGKPDSPPYTSQTSAVSAEETRILTEYIQQKNLFHVINRDESRRKTLLLKQFFKMKRHQQVTIISAIKHDETIATVGKVATIGRDFVMVSDLKKRIWIPYEAIESASIPFGFPTYSTPHQHHIYDNQLQQKLVLRFGETVAAKDALVRQFFEETLHTNLSTWKGVWVEVVTVECSFFGKLKSASKTECVLQRMGSEQRIPLNEIRSITTIGIASLWKRFGNQVVTAFSQRLKGWRAS</sequence>
<reference evidence="3" key="1">
    <citation type="journal article" date="2019" name="Int. J. Syst. Evol. Microbiol.">
        <title>The Global Catalogue of Microorganisms (GCM) 10K type strain sequencing project: providing services to taxonomists for standard genome sequencing and annotation.</title>
        <authorList>
            <consortium name="The Broad Institute Genomics Platform"/>
            <consortium name="The Broad Institute Genome Sequencing Center for Infectious Disease"/>
            <person name="Wu L."/>
            <person name="Ma J."/>
        </authorList>
    </citation>
    <scope>NUCLEOTIDE SEQUENCE [LARGE SCALE GENOMIC DNA]</scope>
    <source>
        <strain evidence="3">KACC 11299</strain>
    </source>
</reference>
<proteinExistence type="predicted"/>
<comment type="caution">
    <text evidence="2">The sequence shown here is derived from an EMBL/GenBank/DDBJ whole genome shotgun (WGS) entry which is preliminary data.</text>
</comment>
<evidence type="ECO:0000313" key="3">
    <source>
        <dbReference type="Proteomes" id="UP001596071"/>
    </source>
</evidence>
<dbReference type="RefSeq" id="WP_381445960.1">
    <property type="nucleotide sequence ID" value="NZ_JBHSNP010000027.1"/>
</dbReference>
<keyword evidence="3" id="KW-1185">Reference proteome</keyword>
<accession>A0ABW0U138</accession>
<dbReference type="EMBL" id="JBHSNP010000027">
    <property type="protein sequence ID" value="MFC5604323.1"/>
    <property type="molecule type" value="Genomic_DNA"/>
</dbReference>
<protein>
    <submittedName>
        <fullName evidence="2">Uncharacterized protein</fullName>
    </submittedName>
</protein>
<evidence type="ECO:0000256" key="1">
    <source>
        <dbReference type="SAM" id="MobiDB-lite"/>
    </source>
</evidence>
<gene>
    <name evidence="2" type="ORF">ACFPTP_13920</name>
</gene>
<name>A0ABW0U138_9BACL</name>
<evidence type="ECO:0000313" key="2">
    <source>
        <dbReference type="EMBL" id="MFC5604323.1"/>
    </source>
</evidence>
<dbReference type="Proteomes" id="UP001596071">
    <property type="component" value="Unassembled WGS sequence"/>
</dbReference>
<feature type="region of interest" description="Disordered" evidence="1">
    <location>
        <begin position="1"/>
        <end position="24"/>
    </location>
</feature>